<organism evidence="2 3">
    <name type="scientific">Paractinoplanes durhamensis</name>
    <dbReference type="NCBI Taxonomy" id="113563"/>
    <lineage>
        <taxon>Bacteria</taxon>
        <taxon>Bacillati</taxon>
        <taxon>Actinomycetota</taxon>
        <taxon>Actinomycetes</taxon>
        <taxon>Micromonosporales</taxon>
        <taxon>Micromonosporaceae</taxon>
        <taxon>Paractinoplanes</taxon>
    </lineage>
</organism>
<gene>
    <name evidence="2" type="ORF">Adu01nite_42710</name>
</gene>
<feature type="transmembrane region" description="Helical" evidence="1">
    <location>
        <begin position="6"/>
        <end position="27"/>
    </location>
</feature>
<comment type="caution">
    <text evidence="2">The sequence shown here is derived from an EMBL/GenBank/DDBJ whole genome shotgun (WGS) entry which is preliminary data.</text>
</comment>
<evidence type="ECO:0000256" key="1">
    <source>
        <dbReference type="SAM" id="Phobius"/>
    </source>
</evidence>
<keyword evidence="3" id="KW-1185">Reference proteome</keyword>
<protein>
    <recommendedName>
        <fullName evidence="4">Secreted protein</fullName>
    </recommendedName>
</protein>
<evidence type="ECO:0000313" key="2">
    <source>
        <dbReference type="EMBL" id="GIE02921.1"/>
    </source>
</evidence>
<evidence type="ECO:0000313" key="3">
    <source>
        <dbReference type="Proteomes" id="UP000637628"/>
    </source>
</evidence>
<accession>A0ABQ3YZA4</accession>
<keyword evidence="1" id="KW-1133">Transmembrane helix</keyword>
<sequence>MSISSTVLVFVIIPAGVILLVASLVFSGSDRTRRTRRYRPGRPYDFQPIWFLASPELVAGVGGADGHHARAAIEAPVLEDAAGARVLPGPTGGASDSW</sequence>
<dbReference type="RefSeq" id="WP_239132586.1">
    <property type="nucleotide sequence ID" value="NZ_BOML01000034.1"/>
</dbReference>
<keyword evidence="1" id="KW-0472">Membrane</keyword>
<dbReference type="Proteomes" id="UP000637628">
    <property type="component" value="Unassembled WGS sequence"/>
</dbReference>
<name>A0ABQ3YZA4_9ACTN</name>
<proteinExistence type="predicted"/>
<evidence type="ECO:0008006" key="4">
    <source>
        <dbReference type="Google" id="ProtNLM"/>
    </source>
</evidence>
<dbReference type="EMBL" id="BOML01000034">
    <property type="protein sequence ID" value="GIE02921.1"/>
    <property type="molecule type" value="Genomic_DNA"/>
</dbReference>
<reference evidence="2 3" key="1">
    <citation type="submission" date="2021-01" db="EMBL/GenBank/DDBJ databases">
        <title>Whole genome shotgun sequence of Actinoplanes durhamensis NBRC 14914.</title>
        <authorList>
            <person name="Komaki H."/>
            <person name="Tamura T."/>
        </authorList>
    </citation>
    <scope>NUCLEOTIDE SEQUENCE [LARGE SCALE GENOMIC DNA]</scope>
    <source>
        <strain evidence="2 3">NBRC 14914</strain>
    </source>
</reference>
<keyword evidence="1" id="KW-0812">Transmembrane</keyword>